<accession>A0A1F5XHC5</accession>
<evidence type="ECO:0000256" key="1">
    <source>
        <dbReference type="ARBA" id="ARBA00022980"/>
    </source>
</evidence>
<evidence type="ECO:0000313" key="4">
    <source>
        <dbReference type="EMBL" id="OGF87335.1"/>
    </source>
</evidence>
<dbReference type="GO" id="GO:0003735">
    <property type="term" value="F:structural constituent of ribosome"/>
    <property type="evidence" value="ECO:0007669"/>
    <property type="project" value="InterPro"/>
</dbReference>
<dbReference type="GO" id="GO:0005737">
    <property type="term" value="C:cytoplasm"/>
    <property type="evidence" value="ECO:0007669"/>
    <property type="project" value="UniProtKB-ARBA"/>
</dbReference>
<dbReference type="PANTHER" id="PTHR12919:SF20">
    <property type="entry name" value="SMALL RIBOSOMAL SUBUNIT PROTEIN BS16M"/>
    <property type="match status" value="1"/>
</dbReference>
<keyword evidence="1 4" id="KW-0689">Ribosomal protein</keyword>
<sequence length="80" mass="8954">MLIIRLQRVGRRNDLNFRLVVTDSKRGPKSGGYLEALGSYSPKTKKAIFKNERIKRWVANGARISATARSLLVKGGIIIK</sequence>
<name>A0A1F5XHC5_9BACT</name>
<dbReference type="GO" id="GO:0015935">
    <property type="term" value="C:small ribosomal subunit"/>
    <property type="evidence" value="ECO:0007669"/>
    <property type="project" value="TreeGrafter"/>
</dbReference>
<dbReference type="InterPro" id="IPR000307">
    <property type="entry name" value="Ribosomal_bS16"/>
</dbReference>
<dbReference type="Gene3D" id="3.30.1320.10">
    <property type="match status" value="1"/>
</dbReference>
<comment type="caution">
    <text evidence="4">The sequence shown here is derived from an EMBL/GenBank/DDBJ whole genome shotgun (WGS) entry which is preliminary data.</text>
</comment>
<dbReference type="AlphaFoldDB" id="A0A1F5XHC5"/>
<organism evidence="4 5">
    <name type="scientific">Candidatus Giovannonibacteria bacterium RIFCSPLOWO2_01_FULL_46_32</name>
    <dbReference type="NCBI Taxonomy" id="1798353"/>
    <lineage>
        <taxon>Bacteria</taxon>
        <taxon>Candidatus Giovannoniibacteriota</taxon>
    </lineage>
</organism>
<dbReference type="Pfam" id="PF00886">
    <property type="entry name" value="Ribosomal_S16"/>
    <property type="match status" value="1"/>
</dbReference>
<evidence type="ECO:0000256" key="3">
    <source>
        <dbReference type="ARBA" id="ARBA00035310"/>
    </source>
</evidence>
<dbReference type="SUPFAM" id="SSF54565">
    <property type="entry name" value="Ribosomal protein S16"/>
    <property type="match status" value="1"/>
</dbReference>
<gene>
    <name evidence="4" type="ORF">A3B19_03915</name>
</gene>
<proteinExistence type="predicted"/>
<dbReference type="EMBL" id="MFIF01000006">
    <property type="protein sequence ID" value="OGF87335.1"/>
    <property type="molecule type" value="Genomic_DNA"/>
</dbReference>
<reference evidence="4 5" key="1">
    <citation type="journal article" date="2016" name="Nat. Commun.">
        <title>Thousands of microbial genomes shed light on interconnected biogeochemical processes in an aquifer system.</title>
        <authorList>
            <person name="Anantharaman K."/>
            <person name="Brown C.T."/>
            <person name="Hug L.A."/>
            <person name="Sharon I."/>
            <person name="Castelle C.J."/>
            <person name="Probst A.J."/>
            <person name="Thomas B.C."/>
            <person name="Singh A."/>
            <person name="Wilkins M.J."/>
            <person name="Karaoz U."/>
            <person name="Brodie E.L."/>
            <person name="Williams K.H."/>
            <person name="Hubbard S.S."/>
            <person name="Banfield J.F."/>
        </authorList>
    </citation>
    <scope>NUCLEOTIDE SEQUENCE [LARGE SCALE GENOMIC DNA]</scope>
</reference>
<dbReference type="NCBIfam" id="TIGR00002">
    <property type="entry name" value="S16"/>
    <property type="match status" value="1"/>
</dbReference>
<evidence type="ECO:0000313" key="5">
    <source>
        <dbReference type="Proteomes" id="UP000177346"/>
    </source>
</evidence>
<evidence type="ECO:0000256" key="2">
    <source>
        <dbReference type="ARBA" id="ARBA00023274"/>
    </source>
</evidence>
<protein>
    <recommendedName>
        <fullName evidence="3">30S ribosomal protein S16</fullName>
    </recommendedName>
</protein>
<dbReference type="Proteomes" id="UP000177346">
    <property type="component" value="Unassembled WGS sequence"/>
</dbReference>
<dbReference type="GO" id="GO:0006412">
    <property type="term" value="P:translation"/>
    <property type="evidence" value="ECO:0007669"/>
    <property type="project" value="InterPro"/>
</dbReference>
<dbReference type="InterPro" id="IPR023803">
    <property type="entry name" value="Ribosomal_bS16_dom_sf"/>
</dbReference>
<dbReference type="PANTHER" id="PTHR12919">
    <property type="entry name" value="30S RIBOSOMAL PROTEIN S16"/>
    <property type="match status" value="1"/>
</dbReference>
<keyword evidence="2" id="KW-0687">Ribonucleoprotein</keyword>